<evidence type="ECO:0000256" key="1">
    <source>
        <dbReference type="ARBA" id="ARBA00038310"/>
    </source>
</evidence>
<evidence type="ECO:0000259" key="2">
    <source>
        <dbReference type="Pfam" id="PF04909"/>
    </source>
</evidence>
<name>A0A0F4PH15_9GAMM</name>
<evidence type="ECO:0000313" key="3">
    <source>
        <dbReference type="EMBL" id="KJY98642.1"/>
    </source>
</evidence>
<dbReference type="Pfam" id="PF04909">
    <property type="entry name" value="Amidohydro_2"/>
    <property type="match status" value="1"/>
</dbReference>
<dbReference type="PATRIC" id="fig|151081.8.peg.3609"/>
<comment type="caution">
    <text evidence="3">The sequence shown here is derived from an EMBL/GenBank/DDBJ whole genome shotgun (WGS) entry which is preliminary data.</text>
</comment>
<reference evidence="3 4" key="1">
    <citation type="journal article" date="2015" name="BMC Genomics">
        <title>Genome mining reveals unlocked bioactive potential of marine Gram-negative bacteria.</title>
        <authorList>
            <person name="Machado H."/>
            <person name="Sonnenschein E.C."/>
            <person name="Melchiorsen J."/>
            <person name="Gram L."/>
        </authorList>
    </citation>
    <scope>NUCLEOTIDE SEQUENCE [LARGE SCALE GENOMIC DNA]</scope>
    <source>
        <strain evidence="3 4">S3137</strain>
    </source>
</reference>
<dbReference type="GO" id="GO:0016787">
    <property type="term" value="F:hydrolase activity"/>
    <property type="evidence" value="ECO:0007669"/>
    <property type="project" value="InterPro"/>
</dbReference>
<dbReference type="EMBL" id="JXXZ01000010">
    <property type="protein sequence ID" value="KJY98642.1"/>
    <property type="molecule type" value="Genomic_DNA"/>
</dbReference>
<dbReference type="PANTHER" id="PTHR43569:SF2">
    <property type="entry name" value="AMIDOHYDROLASE-RELATED DOMAIN-CONTAINING PROTEIN"/>
    <property type="match status" value="1"/>
</dbReference>
<feature type="domain" description="Amidohydrolase-related" evidence="2">
    <location>
        <begin position="7"/>
        <end position="278"/>
    </location>
</feature>
<comment type="similarity">
    <text evidence="1">Belongs to the metallo-dependent hydrolases superfamily.</text>
</comment>
<keyword evidence="4" id="KW-1185">Reference proteome</keyword>
<protein>
    <recommendedName>
        <fullName evidence="2">Amidohydrolase-related domain-containing protein</fullName>
    </recommendedName>
</protein>
<dbReference type="PANTHER" id="PTHR43569">
    <property type="entry name" value="AMIDOHYDROLASE"/>
    <property type="match status" value="1"/>
</dbReference>
<dbReference type="OrthoDB" id="9787654at2"/>
<dbReference type="InterPro" id="IPR052350">
    <property type="entry name" value="Metallo-dep_Lactonases"/>
</dbReference>
<dbReference type="Proteomes" id="UP000033664">
    <property type="component" value="Unassembled WGS sequence"/>
</dbReference>
<accession>A0A0F4PH15</accession>
<dbReference type="Gene3D" id="3.20.20.140">
    <property type="entry name" value="Metal-dependent hydrolases"/>
    <property type="match status" value="1"/>
</dbReference>
<dbReference type="GeneID" id="58229414"/>
<dbReference type="RefSeq" id="WP_045980556.1">
    <property type="nucleotide sequence ID" value="NZ_JXXY01000022.1"/>
</dbReference>
<dbReference type="AlphaFoldDB" id="A0A0F4PH15"/>
<proteinExistence type="inferred from homology"/>
<dbReference type="InterPro" id="IPR006680">
    <property type="entry name" value="Amidohydro-rel"/>
</dbReference>
<evidence type="ECO:0000313" key="4">
    <source>
        <dbReference type="Proteomes" id="UP000033664"/>
    </source>
</evidence>
<gene>
    <name evidence="3" type="ORF">TW72_13010</name>
</gene>
<organism evidence="3 4">
    <name type="scientific">Pseudoalteromonas ruthenica</name>
    <dbReference type="NCBI Taxonomy" id="151081"/>
    <lineage>
        <taxon>Bacteria</taxon>
        <taxon>Pseudomonadati</taxon>
        <taxon>Pseudomonadota</taxon>
        <taxon>Gammaproteobacteria</taxon>
        <taxon>Alteromonadales</taxon>
        <taxon>Pseudoalteromonadaceae</taxon>
        <taxon>Pseudoalteromonas</taxon>
    </lineage>
</organism>
<sequence>MSQRLFDPHVHLFDLSRGDYHWLRRKGPPFWPQKQAITRNFKQQDLHLKEPLQHCGAVHIEAGFDNAEPARELQWLAATGFTGAAISHAAIDLAPADFAEALAKLQHPLLRGIRDITEGADGARLLNPHCINNAALLAEQGLIFEAQFTLADSQLCKRLIDLAVAVPTINIVINHCGLVSVDGWSLWQDNLALLRSCDNILIKCSGWEMLYPHKSVQWQQQVIRCCINALGAERVMLASNFPLCLMQQSYHQVWQEYADMVLPQKHKLMHDNAWQLYRQP</sequence>
<dbReference type="SUPFAM" id="SSF51556">
    <property type="entry name" value="Metallo-dependent hydrolases"/>
    <property type="match status" value="1"/>
</dbReference>
<dbReference type="InterPro" id="IPR032466">
    <property type="entry name" value="Metal_Hydrolase"/>
</dbReference>
<dbReference type="eggNOG" id="COG3618">
    <property type="taxonomic scope" value="Bacteria"/>
</dbReference>